<dbReference type="GO" id="GO:0000062">
    <property type="term" value="F:fatty-acyl-CoA binding"/>
    <property type="evidence" value="ECO:0007669"/>
    <property type="project" value="InterPro"/>
</dbReference>
<feature type="compositionally biased region" description="Gly residues" evidence="5">
    <location>
        <begin position="121"/>
        <end position="131"/>
    </location>
</feature>
<keyword evidence="1" id="KW-0677">Repeat</keyword>
<dbReference type="PROSITE" id="PS51228">
    <property type="entry name" value="ACB_2"/>
    <property type="match status" value="1"/>
</dbReference>
<dbReference type="OrthoDB" id="341259at2759"/>
<evidence type="ECO:0000256" key="1">
    <source>
        <dbReference type="ARBA" id="ARBA00022737"/>
    </source>
</evidence>
<dbReference type="AlphaFoldDB" id="S8EID6"/>
<dbReference type="EMBL" id="KE504128">
    <property type="protein sequence ID" value="EPT04018.1"/>
    <property type="molecule type" value="Genomic_DNA"/>
</dbReference>
<evidence type="ECO:0000256" key="2">
    <source>
        <dbReference type="ARBA" id="ARBA00023043"/>
    </source>
</evidence>
<dbReference type="STRING" id="743788.S8EID6"/>
<dbReference type="PANTHER" id="PTHR24119">
    <property type="entry name" value="ACYL-COA-BINDING DOMAIN-CONTAINING PROTEIN 6"/>
    <property type="match status" value="1"/>
</dbReference>
<keyword evidence="8" id="KW-1185">Reference proteome</keyword>
<evidence type="ECO:0000256" key="5">
    <source>
        <dbReference type="SAM" id="MobiDB-lite"/>
    </source>
</evidence>
<dbReference type="PRINTS" id="PR00689">
    <property type="entry name" value="ACOABINDINGP"/>
</dbReference>
<evidence type="ECO:0000313" key="7">
    <source>
        <dbReference type="EMBL" id="EPT04018.1"/>
    </source>
</evidence>
<feature type="repeat" description="ANK" evidence="4">
    <location>
        <begin position="179"/>
        <end position="211"/>
    </location>
</feature>
<evidence type="ECO:0000313" key="8">
    <source>
        <dbReference type="Proteomes" id="UP000015241"/>
    </source>
</evidence>
<dbReference type="Gene3D" id="1.25.40.20">
    <property type="entry name" value="Ankyrin repeat-containing domain"/>
    <property type="match status" value="1"/>
</dbReference>
<dbReference type="Gene3D" id="1.20.80.10">
    <property type="match status" value="1"/>
</dbReference>
<dbReference type="PROSITE" id="PS50088">
    <property type="entry name" value="ANK_REPEAT"/>
    <property type="match status" value="1"/>
</dbReference>
<dbReference type="SUPFAM" id="SSF47027">
    <property type="entry name" value="Acyl-CoA binding protein"/>
    <property type="match status" value="1"/>
</dbReference>
<keyword evidence="2 4" id="KW-0040">ANK repeat</keyword>
<evidence type="ECO:0000256" key="4">
    <source>
        <dbReference type="PROSITE-ProRule" id="PRU00023"/>
    </source>
</evidence>
<evidence type="ECO:0000256" key="3">
    <source>
        <dbReference type="ARBA" id="ARBA00023121"/>
    </source>
</evidence>
<dbReference type="eggNOG" id="KOG0817">
    <property type="taxonomic scope" value="Eukaryota"/>
</dbReference>
<gene>
    <name evidence="7" type="ORF">FOMPIDRAFT_1046491</name>
</gene>
<proteinExistence type="predicted"/>
<dbReference type="PROSITE" id="PS50297">
    <property type="entry name" value="ANK_REP_REGION"/>
    <property type="match status" value="1"/>
</dbReference>
<reference evidence="7 8" key="1">
    <citation type="journal article" date="2012" name="Science">
        <title>The Paleozoic origin of enzymatic lignin decomposition reconstructed from 31 fungal genomes.</title>
        <authorList>
            <person name="Floudas D."/>
            <person name="Binder M."/>
            <person name="Riley R."/>
            <person name="Barry K."/>
            <person name="Blanchette R.A."/>
            <person name="Henrissat B."/>
            <person name="Martinez A.T."/>
            <person name="Otillar R."/>
            <person name="Spatafora J.W."/>
            <person name="Yadav J.S."/>
            <person name="Aerts A."/>
            <person name="Benoit I."/>
            <person name="Boyd A."/>
            <person name="Carlson A."/>
            <person name="Copeland A."/>
            <person name="Coutinho P.M."/>
            <person name="de Vries R.P."/>
            <person name="Ferreira P."/>
            <person name="Findley K."/>
            <person name="Foster B."/>
            <person name="Gaskell J."/>
            <person name="Glotzer D."/>
            <person name="Gorecki P."/>
            <person name="Heitman J."/>
            <person name="Hesse C."/>
            <person name="Hori C."/>
            <person name="Igarashi K."/>
            <person name="Jurgens J.A."/>
            <person name="Kallen N."/>
            <person name="Kersten P."/>
            <person name="Kohler A."/>
            <person name="Kuees U."/>
            <person name="Kumar T.K.A."/>
            <person name="Kuo A."/>
            <person name="LaButti K."/>
            <person name="Larrondo L.F."/>
            <person name="Lindquist E."/>
            <person name="Ling A."/>
            <person name="Lombard V."/>
            <person name="Lucas S."/>
            <person name="Lundell T."/>
            <person name="Martin R."/>
            <person name="McLaughlin D.J."/>
            <person name="Morgenstern I."/>
            <person name="Morin E."/>
            <person name="Murat C."/>
            <person name="Nagy L.G."/>
            <person name="Nolan M."/>
            <person name="Ohm R.A."/>
            <person name="Patyshakuliyeva A."/>
            <person name="Rokas A."/>
            <person name="Ruiz-Duenas F.J."/>
            <person name="Sabat G."/>
            <person name="Salamov A."/>
            <person name="Samejima M."/>
            <person name="Schmutz J."/>
            <person name="Slot J.C."/>
            <person name="St John F."/>
            <person name="Stenlid J."/>
            <person name="Sun H."/>
            <person name="Sun S."/>
            <person name="Syed K."/>
            <person name="Tsang A."/>
            <person name="Wiebenga A."/>
            <person name="Young D."/>
            <person name="Pisabarro A."/>
            <person name="Eastwood D.C."/>
            <person name="Martin F."/>
            <person name="Cullen D."/>
            <person name="Grigoriev I.V."/>
            <person name="Hibbett D.S."/>
        </authorList>
    </citation>
    <scope>NUCLEOTIDE SEQUENCE</scope>
    <source>
        <strain evidence="8">FP-58527</strain>
    </source>
</reference>
<dbReference type="SMART" id="SM00248">
    <property type="entry name" value="ANK"/>
    <property type="match status" value="1"/>
</dbReference>
<accession>S8EID6</accession>
<dbReference type="Pfam" id="PF13857">
    <property type="entry name" value="Ank_5"/>
    <property type="match status" value="1"/>
</dbReference>
<dbReference type="Pfam" id="PF00887">
    <property type="entry name" value="ACBP"/>
    <property type="match status" value="1"/>
</dbReference>
<dbReference type="InterPro" id="IPR035984">
    <property type="entry name" value="Acyl-CoA-binding_sf"/>
</dbReference>
<name>S8EID6_FOMSC</name>
<keyword evidence="3" id="KW-0446">Lipid-binding</keyword>
<feature type="domain" description="ACB" evidence="6">
    <location>
        <begin position="6"/>
        <end position="97"/>
    </location>
</feature>
<protein>
    <recommendedName>
        <fullName evidence="6">ACB domain-containing protein</fullName>
    </recommendedName>
</protein>
<dbReference type="InParanoid" id="S8EID6"/>
<dbReference type="InterPro" id="IPR036770">
    <property type="entry name" value="Ankyrin_rpt-contain_sf"/>
</dbReference>
<sequence length="251" mass="26711">MSTYTPSPTFESAAAYLSNASSLSSVSNTIKLELYGLYKYLTASHAPNTSRPSIFDMTGRAKWDAWSAANKSYGDRVDGAEARYIAIARSLGWSEDKTPEDRDEGELDLDSDDEGETSRSGSGGGGSGSGLGASVSMMSASREKSGSVLSDLAIAGDARGLRTFLGAHPDADINTKDENGYTPFHLACDRGHADVVRLLLERGADPSIKVITILMKCALVLTDYKDDDDLTGRELAEISGHDGILNVLKTD</sequence>
<dbReference type="HOGENOM" id="CLU_050309_3_0_1"/>
<dbReference type="PANTHER" id="PTHR24119:SF0">
    <property type="entry name" value="ACYL-COA-BINDING DOMAIN-CONTAINING PROTEIN 6"/>
    <property type="match status" value="1"/>
</dbReference>
<evidence type="ECO:0000259" key="6">
    <source>
        <dbReference type="PROSITE" id="PS51228"/>
    </source>
</evidence>
<dbReference type="InterPro" id="IPR002110">
    <property type="entry name" value="Ankyrin_rpt"/>
</dbReference>
<dbReference type="SUPFAM" id="SSF48403">
    <property type="entry name" value="Ankyrin repeat"/>
    <property type="match status" value="1"/>
</dbReference>
<dbReference type="InterPro" id="IPR000582">
    <property type="entry name" value="Acyl-CoA-binding_protein"/>
</dbReference>
<feature type="compositionally biased region" description="Acidic residues" evidence="5">
    <location>
        <begin position="101"/>
        <end position="115"/>
    </location>
</feature>
<dbReference type="InterPro" id="IPR014352">
    <property type="entry name" value="FERM/acyl-CoA-bd_prot_sf"/>
</dbReference>
<organism evidence="7 8">
    <name type="scientific">Fomitopsis schrenkii</name>
    <name type="common">Brown rot fungus</name>
    <dbReference type="NCBI Taxonomy" id="2126942"/>
    <lineage>
        <taxon>Eukaryota</taxon>
        <taxon>Fungi</taxon>
        <taxon>Dikarya</taxon>
        <taxon>Basidiomycota</taxon>
        <taxon>Agaricomycotina</taxon>
        <taxon>Agaricomycetes</taxon>
        <taxon>Polyporales</taxon>
        <taxon>Fomitopsis</taxon>
    </lineage>
</organism>
<dbReference type="Proteomes" id="UP000015241">
    <property type="component" value="Unassembled WGS sequence"/>
</dbReference>
<feature type="region of interest" description="Disordered" evidence="5">
    <location>
        <begin position="95"/>
        <end position="137"/>
    </location>
</feature>